<dbReference type="EMBL" id="CAACVJ010000613">
    <property type="protein sequence ID" value="VEP17870.1"/>
    <property type="molecule type" value="Genomic_DNA"/>
</dbReference>
<organism evidence="1 2">
    <name type="scientific">Hyella patelloides LEGE 07179</name>
    <dbReference type="NCBI Taxonomy" id="945734"/>
    <lineage>
        <taxon>Bacteria</taxon>
        <taxon>Bacillati</taxon>
        <taxon>Cyanobacteriota</taxon>
        <taxon>Cyanophyceae</taxon>
        <taxon>Pleurocapsales</taxon>
        <taxon>Hyellaceae</taxon>
        <taxon>Hyella</taxon>
    </lineage>
</organism>
<accession>A0A563W2J1</accession>
<reference evidence="1 2" key="1">
    <citation type="submission" date="2019-01" db="EMBL/GenBank/DDBJ databases">
        <authorList>
            <person name="Brito A."/>
        </authorList>
    </citation>
    <scope>NUCLEOTIDE SEQUENCE [LARGE SCALE GENOMIC DNA]</scope>
    <source>
        <strain evidence="1">1</strain>
    </source>
</reference>
<dbReference type="AlphaFoldDB" id="A0A563W2J1"/>
<name>A0A563W2J1_9CYAN</name>
<proteinExistence type="predicted"/>
<sequence length="51" mass="6197">MPRQSRDRTFEPNHAFVGHIFILFLFNNRDFQREINSWQIVNSNSMTKLSR</sequence>
<evidence type="ECO:0000313" key="2">
    <source>
        <dbReference type="Proteomes" id="UP000320055"/>
    </source>
</evidence>
<evidence type="ECO:0000313" key="1">
    <source>
        <dbReference type="EMBL" id="VEP17870.1"/>
    </source>
</evidence>
<protein>
    <submittedName>
        <fullName evidence="1">Uncharacterized protein</fullName>
    </submittedName>
</protein>
<keyword evidence="2" id="KW-1185">Reference proteome</keyword>
<gene>
    <name evidence="1" type="ORF">H1P_6500005</name>
</gene>
<dbReference type="Proteomes" id="UP000320055">
    <property type="component" value="Unassembled WGS sequence"/>
</dbReference>